<dbReference type="GO" id="GO:0032259">
    <property type="term" value="P:methylation"/>
    <property type="evidence" value="ECO:0007669"/>
    <property type="project" value="UniProtKB-KW"/>
</dbReference>
<evidence type="ECO:0000313" key="6">
    <source>
        <dbReference type="Proteomes" id="UP000075604"/>
    </source>
</evidence>
<dbReference type="Gene3D" id="3.40.50.150">
    <property type="entry name" value="Vaccinia Virus protein VP39"/>
    <property type="match status" value="1"/>
</dbReference>
<evidence type="ECO:0000259" key="4">
    <source>
        <dbReference type="Pfam" id="PF13649"/>
    </source>
</evidence>
<dbReference type="InterPro" id="IPR029063">
    <property type="entry name" value="SAM-dependent_MTases_sf"/>
</dbReference>
<comment type="caution">
    <text evidence="5">The sequence shown here is derived from an EMBL/GenBank/DDBJ whole genome shotgun (WGS) entry which is preliminary data.</text>
</comment>
<protein>
    <recommendedName>
        <fullName evidence="4">Methyltransferase domain-containing protein</fullName>
    </recommendedName>
</protein>
<gene>
    <name evidence="5" type="ORF">BE04_01675</name>
</gene>
<keyword evidence="2" id="KW-0808">Transferase</keyword>
<dbReference type="Proteomes" id="UP000075604">
    <property type="component" value="Unassembled WGS sequence"/>
</dbReference>
<dbReference type="InterPro" id="IPR041698">
    <property type="entry name" value="Methyltransf_25"/>
</dbReference>
<dbReference type="AlphaFoldDB" id="A0A150PR44"/>
<name>A0A150PR44_SORCE</name>
<evidence type="ECO:0000256" key="2">
    <source>
        <dbReference type="ARBA" id="ARBA00022679"/>
    </source>
</evidence>
<dbReference type="Pfam" id="PF13649">
    <property type="entry name" value="Methyltransf_25"/>
    <property type="match status" value="1"/>
</dbReference>
<sequence length="269" mass="29646">MHSANQLVRSVYDRIAERYDDQWGRHMREPQDRLTAGLGLAPGARCADLGCGTGIETVEMLRRVAPGEVVGVDCSEEMLRAARARARAAGLALSTMRAEAELFIRRAEASSFDVVTLRFCLAYLDWRSALPCLGRMVRPGGRAGILTNLSSSTPQAYAVYCRMVDELNLGRVELPVPDSPGQVSEALQRGGLRAVEAWTHRFRLWFGSGAQVASWLQESGFVTHAALREFPPEVLQPLCDEFAARLEAYREPDGIPLDFELAGVIAARR</sequence>
<dbReference type="PANTHER" id="PTHR43464">
    <property type="entry name" value="METHYLTRANSFERASE"/>
    <property type="match status" value="1"/>
</dbReference>
<dbReference type="PANTHER" id="PTHR43464:SF19">
    <property type="entry name" value="UBIQUINONE BIOSYNTHESIS O-METHYLTRANSFERASE, MITOCHONDRIAL"/>
    <property type="match status" value="1"/>
</dbReference>
<dbReference type="GO" id="GO:0008168">
    <property type="term" value="F:methyltransferase activity"/>
    <property type="evidence" value="ECO:0007669"/>
    <property type="project" value="UniProtKB-KW"/>
</dbReference>
<dbReference type="CDD" id="cd02440">
    <property type="entry name" value="AdoMet_MTases"/>
    <property type="match status" value="1"/>
</dbReference>
<reference evidence="5 6" key="1">
    <citation type="submission" date="2014-02" db="EMBL/GenBank/DDBJ databases">
        <title>The small core and large imbalanced accessory genome model reveals a collaborative survival strategy of Sorangium cellulosum strains in nature.</title>
        <authorList>
            <person name="Han K."/>
            <person name="Peng R."/>
            <person name="Blom J."/>
            <person name="Li Y.-Z."/>
        </authorList>
    </citation>
    <scope>NUCLEOTIDE SEQUENCE [LARGE SCALE GENOMIC DNA]</scope>
    <source>
        <strain evidence="5 6">So0157-18</strain>
    </source>
</reference>
<dbReference type="EMBL" id="JELX01001661">
    <property type="protein sequence ID" value="KYF58195.1"/>
    <property type="molecule type" value="Genomic_DNA"/>
</dbReference>
<dbReference type="SUPFAM" id="SSF53335">
    <property type="entry name" value="S-adenosyl-L-methionine-dependent methyltransferases"/>
    <property type="match status" value="1"/>
</dbReference>
<evidence type="ECO:0000313" key="5">
    <source>
        <dbReference type="EMBL" id="KYF58195.1"/>
    </source>
</evidence>
<evidence type="ECO:0000256" key="1">
    <source>
        <dbReference type="ARBA" id="ARBA00022603"/>
    </source>
</evidence>
<organism evidence="5 6">
    <name type="scientific">Sorangium cellulosum</name>
    <name type="common">Polyangium cellulosum</name>
    <dbReference type="NCBI Taxonomy" id="56"/>
    <lineage>
        <taxon>Bacteria</taxon>
        <taxon>Pseudomonadati</taxon>
        <taxon>Myxococcota</taxon>
        <taxon>Polyangia</taxon>
        <taxon>Polyangiales</taxon>
        <taxon>Polyangiaceae</taxon>
        <taxon>Sorangium</taxon>
    </lineage>
</organism>
<accession>A0A150PR44</accession>
<feature type="domain" description="Methyltransferase" evidence="4">
    <location>
        <begin position="48"/>
        <end position="141"/>
    </location>
</feature>
<proteinExistence type="predicted"/>
<keyword evidence="1" id="KW-0489">Methyltransferase</keyword>
<evidence type="ECO:0000256" key="3">
    <source>
        <dbReference type="ARBA" id="ARBA00022691"/>
    </source>
</evidence>
<keyword evidence="3" id="KW-0949">S-adenosyl-L-methionine</keyword>